<protein>
    <recommendedName>
        <fullName evidence="11">Type I restriction enzyme endonuclease subunit</fullName>
        <shortName evidence="11">R protein</shortName>
        <ecNumber evidence="11">3.1.21.3</ecNumber>
    </recommendedName>
</protein>
<dbReference type="GO" id="GO:0005524">
    <property type="term" value="F:ATP binding"/>
    <property type="evidence" value="ECO:0007669"/>
    <property type="project" value="UniProtKB-KW"/>
</dbReference>
<dbReference type="GO" id="GO:0009035">
    <property type="term" value="F:type I site-specific deoxyribonuclease activity"/>
    <property type="evidence" value="ECO:0007669"/>
    <property type="project" value="UniProtKB-EC"/>
</dbReference>
<keyword evidence="7 13" id="KW-0255">Endonuclease</keyword>
<organism evidence="13 14">
    <name type="scientific">Nocardioides piscis</name>
    <dbReference type="NCBI Taxonomy" id="2714938"/>
    <lineage>
        <taxon>Bacteria</taxon>
        <taxon>Bacillati</taxon>
        <taxon>Actinomycetota</taxon>
        <taxon>Actinomycetes</taxon>
        <taxon>Propionibacteriales</taxon>
        <taxon>Nocardioidaceae</taxon>
        <taxon>Nocardioides</taxon>
    </lineage>
</organism>
<evidence type="ECO:0000313" key="13">
    <source>
        <dbReference type="EMBL" id="QIK75702.1"/>
    </source>
</evidence>
<keyword evidence="10 11" id="KW-0238">DNA-binding</keyword>
<evidence type="ECO:0000256" key="5">
    <source>
        <dbReference type="ARBA" id="ARBA00022741"/>
    </source>
</evidence>
<dbReference type="InterPro" id="IPR055180">
    <property type="entry name" value="HsdR_RecA-like_helicase_dom_2"/>
</dbReference>
<evidence type="ECO:0000256" key="11">
    <source>
        <dbReference type="RuleBase" id="RU364115"/>
    </source>
</evidence>
<evidence type="ECO:0000256" key="7">
    <source>
        <dbReference type="ARBA" id="ARBA00022759"/>
    </source>
</evidence>
<proteinExistence type="inferred from homology"/>
<evidence type="ECO:0000259" key="12">
    <source>
        <dbReference type="SMART" id="SM00487"/>
    </source>
</evidence>
<evidence type="ECO:0000256" key="2">
    <source>
        <dbReference type="ARBA" id="ARBA00008598"/>
    </source>
</evidence>
<evidence type="ECO:0000256" key="6">
    <source>
        <dbReference type="ARBA" id="ARBA00022747"/>
    </source>
</evidence>
<dbReference type="REBASE" id="395770">
    <property type="entry name" value="Nsp12AORF9840P"/>
</dbReference>
<dbReference type="InterPro" id="IPR027417">
    <property type="entry name" value="P-loop_NTPase"/>
</dbReference>
<dbReference type="InterPro" id="IPR051268">
    <property type="entry name" value="Type-I_R_enzyme_R_subunit"/>
</dbReference>
<evidence type="ECO:0000256" key="4">
    <source>
        <dbReference type="ARBA" id="ARBA00022722"/>
    </source>
</evidence>
<evidence type="ECO:0000256" key="10">
    <source>
        <dbReference type="ARBA" id="ARBA00023125"/>
    </source>
</evidence>
<evidence type="ECO:0000256" key="1">
    <source>
        <dbReference type="ARBA" id="ARBA00000851"/>
    </source>
</evidence>
<keyword evidence="14" id="KW-1185">Reference proteome</keyword>
<dbReference type="InterPro" id="IPR040980">
    <property type="entry name" value="SWI2_SNF2"/>
</dbReference>
<name>A0A6G7YFV8_9ACTN</name>
<keyword evidence="4" id="KW-0540">Nuclease</keyword>
<dbReference type="GO" id="GO:0009307">
    <property type="term" value="P:DNA restriction-modification system"/>
    <property type="evidence" value="ECO:0007669"/>
    <property type="project" value="UniProtKB-KW"/>
</dbReference>
<dbReference type="InterPro" id="IPR004473">
    <property type="entry name" value="Restrct_endonuc_typeI_HsdR"/>
</dbReference>
<dbReference type="CDD" id="cd18030">
    <property type="entry name" value="DEXHc_RE_I_HsdR"/>
    <property type="match status" value="1"/>
</dbReference>
<dbReference type="PANTHER" id="PTHR30195:SF15">
    <property type="entry name" value="TYPE I RESTRICTION ENZYME HINDI ENDONUCLEASE SUBUNIT"/>
    <property type="match status" value="1"/>
</dbReference>
<sequence length="1100" mass="121126">MSDGPEFTEVERPLLDQLAGLDWEIIEGSKSDPTITERESFRESILEDRLRAALAKINPGPDGMPWLDDARLSEAVSALKRVDVGRLIEINEVITERLLEGVSVSGSPDWDQGRSQRIKFIDFDCPENNDFLAINQFRMDEPGGQAKKYVAPDVVLFVNGIPLVVIECKSPYITDPMAEGIKQLRRYANQRGMGMPEGNEQLFWTNQFVVSTYGDRARVGTFTSGAEHFLEWRDPAPMSLDDLAGHLGKPAATLTGQERLVAGMFAPSNLLDIVRHFTLFAEGGGKRYKIVARYQQYRAVGRALNRMRAGKTRALDGEHDRRGGLIWHTQGSGKSLTMVFLVRAMRSDPVLRAFKVVIVTDRTDLEKQLAETAKLSGEVIQRARKAAKLRSLLSEKGPALVFAMIQKYRDTDEIKAGVGGQTLAGDDSTETLGVLNTDEAIVIMVDEAHRSQTSTLHANLMAALPNAAKIGFTGTPIMSEGKKKTTAIFGSYIDEYTIRDAEADGAVVPIFYEGRTAKGAVAGGTDLDELFEDMFVEHTPEELEKLKARYATTGAVLDAPKLIAAKARSMIWHYVTTVLPGGFKAQVAANGRLATIRYREALLAARDDLVAEIEGLPQNVVSGAADGTLNIDGLDRRTQGLVRALPQLDLIRILDFVPVISGDHNDDPTWAQWTDKARQDTVIADFKKPLGPAGDNSSPVAFLLVRTMLLTGFDAPIEQVLYLDRFIQDAELLQAIARVNRTAPGKHAGLLVDYYGVGAHLQKALKAYAPEDAADTTGALASIKDEVPKLTDRHARTVAVFAQAGIDTFDTAEDIEACVDVLADEALRSRFGVLLKQFLNTLDTVLPRPEGLPFVRDAKRLGIIQKVARRRYRDDGLGDFDPSLYGEKVRALIDEHVTALDIATKIPPVSITDPDFLAKVKGLTSDKAKASEMEHALRFHIRKNFDEDPAHFTKLSERLDEILKTLTGKWEQLSLALEELLDDAKEGPTGAVHDDPLIARFYGVLEAEFATGSDLPSEVRVDIVRLAEDIVIDVVHYARIVRFWHNAHAQDGLRRSLIHTLDDCDLFPFEEQAAVADRLMELAKANQPLIAQRHGAGGPA</sequence>
<dbReference type="KEGG" id="npi:G7071_09850"/>
<evidence type="ECO:0000256" key="3">
    <source>
        <dbReference type="ARBA" id="ARBA00011296"/>
    </source>
</evidence>
<dbReference type="Pfam" id="PF04313">
    <property type="entry name" value="HSDR_N"/>
    <property type="match status" value="1"/>
</dbReference>
<dbReference type="InterPro" id="IPR014001">
    <property type="entry name" value="Helicase_ATP-bd"/>
</dbReference>
<comment type="function">
    <text evidence="11">Subunit R is required for both nuclease and ATPase activities, but not for modification.</text>
</comment>
<evidence type="ECO:0000256" key="8">
    <source>
        <dbReference type="ARBA" id="ARBA00022801"/>
    </source>
</evidence>
<dbReference type="RefSeq" id="WP_166318035.1">
    <property type="nucleotide sequence ID" value="NZ_CP049866.1"/>
</dbReference>
<evidence type="ECO:0000256" key="9">
    <source>
        <dbReference type="ARBA" id="ARBA00022840"/>
    </source>
</evidence>
<keyword evidence="8 11" id="KW-0378">Hydrolase</keyword>
<keyword evidence="6 11" id="KW-0680">Restriction system</keyword>
<dbReference type="Gene3D" id="3.90.1570.50">
    <property type="match status" value="1"/>
</dbReference>
<feature type="domain" description="Helicase ATP-binding" evidence="12">
    <location>
        <begin position="287"/>
        <end position="513"/>
    </location>
</feature>
<dbReference type="InterPro" id="IPR007409">
    <property type="entry name" value="Restrct_endonuc_type1_HsdR_N"/>
</dbReference>
<dbReference type="CDD" id="cd22332">
    <property type="entry name" value="HsdR_N"/>
    <property type="match status" value="1"/>
</dbReference>
<dbReference type="Proteomes" id="UP000502035">
    <property type="component" value="Chromosome"/>
</dbReference>
<reference evidence="13 14" key="1">
    <citation type="submission" date="2020-03" db="EMBL/GenBank/DDBJ databases">
        <title>Nocardioides sp. nov., isolated from fish.</title>
        <authorList>
            <person name="Hyun D.-W."/>
            <person name="Bae J.-W."/>
        </authorList>
    </citation>
    <scope>NUCLEOTIDE SEQUENCE [LARGE SCALE GENOMIC DNA]</scope>
    <source>
        <strain evidence="13 14">HDW12A</strain>
    </source>
</reference>
<dbReference type="AlphaFoldDB" id="A0A6G7YFV8"/>
<gene>
    <name evidence="13" type="ORF">G7071_09850</name>
</gene>
<comment type="subunit">
    <text evidence="3 11">The type I restriction/modification system is composed of three polypeptides R, M and S.</text>
</comment>
<comment type="catalytic activity">
    <reaction evidence="1 11">
        <text>Endonucleolytic cleavage of DNA to give random double-stranded fragments with terminal 5'-phosphates, ATP is simultaneously hydrolyzed.</text>
        <dbReference type="EC" id="3.1.21.3"/>
    </reaction>
</comment>
<dbReference type="Pfam" id="PF22679">
    <property type="entry name" value="T1R_D3-like"/>
    <property type="match status" value="1"/>
</dbReference>
<dbReference type="PANTHER" id="PTHR30195">
    <property type="entry name" value="TYPE I SITE-SPECIFIC DEOXYRIBONUCLEASE PROTEIN SUBUNIT M AND R"/>
    <property type="match status" value="1"/>
</dbReference>
<dbReference type="GO" id="GO:0003677">
    <property type="term" value="F:DNA binding"/>
    <property type="evidence" value="ECO:0007669"/>
    <property type="project" value="UniProtKB-KW"/>
</dbReference>
<dbReference type="CDD" id="cd18800">
    <property type="entry name" value="SF2_C_EcoR124I-like"/>
    <property type="match status" value="1"/>
</dbReference>
<dbReference type="NCBIfam" id="TIGR00348">
    <property type="entry name" value="hsdR"/>
    <property type="match status" value="1"/>
</dbReference>
<dbReference type="Gene3D" id="3.40.50.300">
    <property type="entry name" value="P-loop containing nucleotide triphosphate hydrolases"/>
    <property type="match status" value="2"/>
</dbReference>
<keyword evidence="9 11" id="KW-0067">ATP-binding</keyword>
<comment type="similarity">
    <text evidence="2 11">Belongs to the HsdR family.</text>
</comment>
<dbReference type="EMBL" id="CP049866">
    <property type="protein sequence ID" value="QIK75702.1"/>
    <property type="molecule type" value="Genomic_DNA"/>
</dbReference>
<keyword evidence="5 11" id="KW-0547">Nucleotide-binding</keyword>
<dbReference type="EC" id="3.1.21.3" evidence="11"/>
<dbReference type="SUPFAM" id="SSF52540">
    <property type="entry name" value="P-loop containing nucleoside triphosphate hydrolases"/>
    <property type="match status" value="1"/>
</dbReference>
<dbReference type="SMART" id="SM00487">
    <property type="entry name" value="DEXDc"/>
    <property type="match status" value="1"/>
</dbReference>
<dbReference type="Pfam" id="PF18766">
    <property type="entry name" value="SWI2_SNF2"/>
    <property type="match status" value="1"/>
</dbReference>
<evidence type="ECO:0000313" key="14">
    <source>
        <dbReference type="Proteomes" id="UP000502035"/>
    </source>
</evidence>
<accession>A0A6G7YFV8</accession>